<protein>
    <submittedName>
        <fullName evidence="1">Uncharacterized protein</fullName>
    </submittedName>
</protein>
<feature type="non-terminal residue" evidence="1">
    <location>
        <position position="72"/>
    </location>
</feature>
<accession>A0A699WWI9</accession>
<evidence type="ECO:0000313" key="1">
    <source>
        <dbReference type="EMBL" id="GFD48934.1"/>
    </source>
</evidence>
<sequence>KILNIAAAPAVSTRRRKGVVIRDPEDELPFDTPAETPKIEMDAEYVRKLQKEINKEHEETYKNIDWNAALDH</sequence>
<name>A0A699WWI9_TANCI</name>
<organism evidence="1">
    <name type="scientific">Tanacetum cinerariifolium</name>
    <name type="common">Dalmatian daisy</name>
    <name type="synonym">Chrysanthemum cinerariifolium</name>
    <dbReference type="NCBI Taxonomy" id="118510"/>
    <lineage>
        <taxon>Eukaryota</taxon>
        <taxon>Viridiplantae</taxon>
        <taxon>Streptophyta</taxon>
        <taxon>Embryophyta</taxon>
        <taxon>Tracheophyta</taxon>
        <taxon>Spermatophyta</taxon>
        <taxon>Magnoliopsida</taxon>
        <taxon>eudicotyledons</taxon>
        <taxon>Gunneridae</taxon>
        <taxon>Pentapetalae</taxon>
        <taxon>asterids</taxon>
        <taxon>campanulids</taxon>
        <taxon>Asterales</taxon>
        <taxon>Asteraceae</taxon>
        <taxon>Asteroideae</taxon>
        <taxon>Anthemideae</taxon>
        <taxon>Anthemidinae</taxon>
        <taxon>Tanacetum</taxon>
    </lineage>
</organism>
<feature type="non-terminal residue" evidence="1">
    <location>
        <position position="1"/>
    </location>
</feature>
<comment type="caution">
    <text evidence="1">The sequence shown here is derived from an EMBL/GenBank/DDBJ whole genome shotgun (WGS) entry which is preliminary data.</text>
</comment>
<dbReference type="EMBL" id="BKCJ011732722">
    <property type="protein sequence ID" value="GFD48934.1"/>
    <property type="molecule type" value="Genomic_DNA"/>
</dbReference>
<proteinExistence type="predicted"/>
<reference evidence="1" key="1">
    <citation type="journal article" date="2019" name="Sci. Rep.">
        <title>Draft genome of Tanacetum cinerariifolium, the natural source of mosquito coil.</title>
        <authorList>
            <person name="Yamashiro T."/>
            <person name="Shiraishi A."/>
            <person name="Satake H."/>
            <person name="Nakayama K."/>
        </authorList>
    </citation>
    <scope>NUCLEOTIDE SEQUENCE</scope>
</reference>
<gene>
    <name evidence="1" type="ORF">Tci_920903</name>
</gene>
<dbReference type="AlphaFoldDB" id="A0A699WWI9"/>